<accession>A0AAV6TIC7</accession>
<dbReference type="AlphaFoldDB" id="A0AAV6TIC7"/>
<comment type="caution">
    <text evidence="2">The sequence shown here is derived from an EMBL/GenBank/DDBJ whole genome shotgun (WGS) entry which is preliminary data.</text>
</comment>
<protein>
    <submittedName>
        <fullName evidence="2">Uncharacterized protein</fullName>
    </submittedName>
</protein>
<dbReference type="EMBL" id="JAFNEN010003906">
    <property type="protein sequence ID" value="KAG8171487.1"/>
    <property type="molecule type" value="Genomic_DNA"/>
</dbReference>
<name>A0AAV6TIC7_9ARAC</name>
<reference evidence="2 3" key="1">
    <citation type="journal article" date="2022" name="Nat. Ecol. Evol.">
        <title>A masculinizing supergene underlies an exaggerated male reproductive morph in a spider.</title>
        <authorList>
            <person name="Hendrickx F."/>
            <person name="De Corte Z."/>
            <person name="Sonet G."/>
            <person name="Van Belleghem S.M."/>
            <person name="Kostlbacher S."/>
            <person name="Vangestel C."/>
        </authorList>
    </citation>
    <scope>NUCLEOTIDE SEQUENCE [LARGE SCALE GENOMIC DNA]</scope>
    <source>
        <strain evidence="2">W744_W776</strain>
    </source>
</reference>
<feature type="region of interest" description="Disordered" evidence="1">
    <location>
        <begin position="54"/>
        <end position="85"/>
    </location>
</feature>
<evidence type="ECO:0000256" key="1">
    <source>
        <dbReference type="SAM" id="MobiDB-lite"/>
    </source>
</evidence>
<sequence>MVSNVCLVLDGSDEMHGNHRWVLLGGYSRTRNLRDAELLLLLTALRKSMQVATKSRDSLVSSTGPSQRDPVAPGWTPNPCGCSGA</sequence>
<evidence type="ECO:0000313" key="3">
    <source>
        <dbReference type="Proteomes" id="UP000827092"/>
    </source>
</evidence>
<evidence type="ECO:0000313" key="2">
    <source>
        <dbReference type="EMBL" id="KAG8171487.1"/>
    </source>
</evidence>
<dbReference type="Proteomes" id="UP000827092">
    <property type="component" value="Unassembled WGS sequence"/>
</dbReference>
<feature type="compositionally biased region" description="Polar residues" evidence="1">
    <location>
        <begin position="54"/>
        <end position="66"/>
    </location>
</feature>
<keyword evidence="3" id="KW-1185">Reference proteome</keyword>
<proteinExistence type="predicted"/>
<organism evidence="2 3">
    <name type="scientific">Oedothorax gibbosus</name>
    <dbReference type="NCBI Taxonomy" id="931172"/>
    <lineage>
        <taxon>Eukaryota</taxon>
        <taxon>Metazoa</taxon>
        <taxon>Ecdysozoa</taxon>
        <taxon>Arthropoda</taxon>
        <taxon>Chelicerata</taxon>
        <taxon>Arachnida</taxon>
        <taxon>Araneae</taxon>
        <taxon>Araneomorphae</taxon>
        <taxon>Entelegynae</taxon>
        <taxon>Araneoidea</taxon>
        <taxon>Linyphiidae</taxon>
        <taxon>Erigoninae</taxon>
        <taxon>Oedothorax</taxon>
    </lineage>
</organism>
<gene>
    <name evidence="2" type="ORF">JTE90_027469</name>
</gene>